<reference evidence="1 2" key="1">
    <citation type="submission" date="2018-09" db="EMBL/GenBank/DDBJ databases">
        <title>Whole genome based analysis of evolution and adaptive divergence in Indian and Brazilian strains of Azospirillum brasilense.</title>
        <authorList>
            <person name="Singh C."/>
            <person name="Tripathi A.K."/>
        </authorList>
    </citation>
    <scope>NUCLEOTIDE SEQUENCE [LARGE SCALE GENOMIC DNA]</scope>
    <source>
        <strain evidence="1 2">MTCC4036</strain>
        <plasmid evidence="1 2">p1</plasmid>
    </source>
</reference>
<dbReference type="Proteomes" id="UP000298596">
    <property type="component" value="Plasmid p1"/>
</dbReference>
<name>A0A4D8Q4F2_AZOBR</name>
<proteinExistence type="predicted"/>
<evidence type="ECO:0000313" key="2">
    <source>
        <dbReference type="Proteomes" id="UP000298596"/>
    </source>
</evidence>
<evidence type="ECO:0000313" key="1">
    <source>
        <dbReference type="EMBL" id="QCO03436.1"/>
    </source>
</evidence>
<dbReference type="AlphaFoldDB" id="A0A4D8Q4F2"/>
<sequence length="212" mass="22569">MQKARDAAATAQLRLSLFQTKARADALARQITSMTVIIGILAPTGLRQANTQRVLDTFNDSMVRPLCDAAGWKAVRIEPDMSISYGGRPYSQLSGLGPQLSSDQYRVRAILQIALAERAGDRLVILDAADILDNKSRNGLFGMLKRVGMAAVICMTFNAEALKGRKVPDLEKAKIGRTYWISGGVAQPLAAVMAAATQAAPPQAGSQAAEAA</sequence>
<protein>
    <submittedName>
        <fullName evidence="1">Uncharacterized protein</fullName>
    </submittedName>
</protein>
<accession>A0A4D8Q4F2</accession>
<organism evidence="1 2">
    <name type="scientific">Azospirillum brasilense</name>
    <dbReference type="NCBI Taxonomy" id="192"/>
    <lineage>
        <taxon>Bacteria</taxon>
        <taxon>Pseudomonadati</taxon>
        <taxon>Pseudomonadota</taxon>
        <taxon>Alphaproteobacteria</taxon>
        <taxon>Rhodospirillales</taxon>
        <taxon>Azospirillaceae</taxon>
        <taxon>Azospirillum</taxon>
    </lineage>
</organism>
<geneLocation type="plasmid" evidence="1">
    <name>p1</name>
</geneLocation>
<dbReference type="EMBL" id="CP032331">
    <property type="protein sequence ID" value="QCO03436.1"/>
    <property type="molecule type" value="Genomic_DNA"/>
</dbReference>
<gene>
    <name evidence="1" type="ORF">D3867_15290</name>
</gene>
<keyword evidence="1" id="KW-0614">Plasmid</keyword>